<proteinExistence type="predicted"/>
<dbReference type="AlphaFoldDB" id="A0A1I7XIU4"/>
<dbReference type="WBParaSite" id="Hba_17418">
    <property type="protein sequence ID" value="Hba_17418"/>
    <property type="gene ID" value="Hba_17418"/>
</dbReference>
<evidence type="ECO:0000313" key="2">
    <source>
        <dbReference type="Proteomes" id="UP000095283"/>
    </source>
</evidence>
<evidence type="ECO:0000256" key="1">
    <source>
        <dbReference type="SAM" id="Phobius"/>
    </source>
</evidence>
<protein>
    <submittedName>
        <fullName evidence="3">Col_cuticle_N domain-containing protein</fullName>
    </submittedName>
</protein>
<sequence length="120" mass="13760">MGAPAGYIEEKLPHSIHRTRAMQGAKPMVLRLALPHVTLLLVSVSYAAFGGWILTIIKYSNQTTHYAEILERAKHNFTQFISSLNATRSSTFDHQFSYFILEVHNVYSKNPFSWNRNISY</sequence>
<organism evidence="2 3">
    <name type="scientific">Heterorhabditis bacteriophora</name>
    <name type="common">Entomopathogenic nematode worm</name>
    <dbReference type="NCBI Taxonomy" id="37862"/>
    <lineage>
        <taxon>Eukaryota</taxon>
        <taxon>Metazoa</taxon>
        <taxon>Ecdysozoa</taxon>
        <taxon>Nematoda</taxon>
        <taxon>Chromadorea</taxon>
        <taxon>Rhabditida</taxon>
        <taxon>Rhabditina</taxon>
        <taxon>Rhabditomorpha</taxon>
        <taxon>Strongyloidea</taxon>
        <taxon>Heterorhabditidae</taxon>
        <taxon>Heterorhabditis</taxon>
    </lineage>
</organism>
<keyword evidence="1" id="KW-0812">Transmembrane</keyword>
<reference evidence="3" key="1">
    <citation type="submission" date="2016-11" db="UniProtKB">
        <authorList>
            <consortium name="WormBaseParasite"/>
        </authorList>
    </citation>
    <scope>IDENTIFICATION</scope>
</reference>
<accession>A0A1I7XIU4</accession>
<keyword evidence="1" id="KW-0472">Membrane</keyword>
<name>A0A1I7XIU4_HETBA</name>
<feature type="transmembrane region" description="Helical" evidence="1">
    <location>
        <begin position="37"/>
        <end position="57"/>
    </location>
</feature>
<evidence type="ECO:0000313" key="3">
    <source>
        <dbReference type="WBParaSite" id="Hba_17418"/>
    </source>
</evidence>
<keyword evidence="2" id="KW-1185">Reference proteome</keyword>
<dbReference type="Proteomes" id="UP000095283">
    <property type="component" value="Unplaced"/>
</dbReference>
<keyword evidence="1" id="KW-1133">Transmembrane helix</keyword>
<dbReference type="Gene3D" id="1.10.287.70">
    <property type="match status" value="1"/>
</dbReference>